<organism evidence="3 4">
    <name type="scientific">Spectribacter hydrogenoxidans</name>
    <dbReference type="NCBI Taxonomy" id="3075608"/>
    <lineage>
        <taxon>Bacteria</taxon>
        <taxon>Pseudomonadati</taxon>
        <taxon>Pseudomonadota</taxon>
        <taxon>Gammaproteobacteria</taxon>
        <taxon>Salinisphaerales</taxon>
        <taxon>Salinisphaeraceae</taxon>
        <taxon>Spectribacter</taxon>
    </lineage>
</organism>
<proteinExistence type="predicted"/>
<reference evidence="3 4" key="1">
    <citation type="submission" date="2023-09" db="EMBL/GenBank/DDBJ databases">
        <authorList>
            <person name="Rey-Velasco X."/>
        </authorList>
    </citation>
    <scope>NUCLEOTIDE SEQUENCE [LARGE SCALE GENOMIC DNA]</scope>
    <source>
        <strain evidence="3 4">W335</strain>
    </source>
</reference>
<dbReference type="SUPFAM" id="SSF81901">
    <property type="entry name" value="HCP-like"/>
    <property type="match status" value="1"/>
</dbReference>
<dbReference type="SMART" id="SM00671">
    <property type="entry name" value="SEL1"/>
    <property type="match status" value="3"/>
</dbReference>
<name>A0ABU3BZ81_9GAMM</name>
<dbReference type="SUPFAM" id="SSF54427">
    <property type="entry name" value="NTF2-like"/>
    <property type="match status" value="1"/>
</dbReference>
<dbReference type="PANTHER" id="PTHR11102:SF160">
    <property type="entry name" value="ERAD-ASSOCIATED E3 UBIQUITIN-PROTEIN LIGASE COMPONENT HRD3"/>
    <property type="match status" value="1"/>
</dbReference>
<dbReference type="InterPro" id="IPR037401">
    <property type="entry name" value="SnoaL-like"/>
</dbReference>
<protein>
    <submittedName>
        <fullName evidence="3">Tetratricopeptide repeat protein</fullName>
    </submittedName>
</protein>
<feature type="domain" description="SnoaL-like" evidence="2">
    <location>
        <begin position="219"/>
        <end position="324"/>
    </location>
</feature>
<keyword evidence="4" id="KW-1185">Reference proteome</keyword>
<dbReference type="Pfam" id="PF08238">
    <property type="entry name" value="Sel1"/>
    <property type="match status" value="3"/>
</dbReference>
<dbReference type="PANTHER" id="PTHR11102">
    <property type="entry name" value="SEL-1-LIKE PROTEIN"/>
    <property type="match status" value="1"/>
</dbReference>
<evidence type="ECO:0000259" key="2">
    <source>
        <dbReference type="Pfam" id="PF12680"/>
    </source>
</evidence>
<evidence type="ECO:0000313" key="4">
    <source>
        <dbReference type="Proteomes" id="UP001251857"/>
    </source>
</evidence>
<accession>A0ABU3BZ81</accession>
<dbReference type="RefSeq" id="WP_311652423.1">
    <property type="nucleotide sequence ID" value="NZ_JAVRIB010000005.1"/>
</dbReference>
<dbReference type="Gene3D" id="1.25.40.10">
    <property type="entry name" value="Tetratricopeptide repeat domain"/>
    <property type="match status" value="1"/>
</dbReference>
<dbReference type="Proteomes" id="UP001251857">
    <property type="component" value="Unassembled WGS sequence"/>
</dbReference>
<dbReference type="InterPro" id="IPR006597">
    <property type="entry name" value="Sel1-like"/>
</dbReference>
<dbReference type="EMBL" id="JAVRIB010000005">
    <property type="protein sequence ID" value="MDT0634627.1"/>
    <property type="molecule type" value="Genomic_DNA"/>
</dbReference>
<dbReference type="Pfam" id="PF12680">
    <property type="entry name" value="SnoaL_2"/>
    <property type="match status" value="1"/>
</dbReference>
<feature type="signal peptide" evidence="1">
    <location>
        <begin position="1"/>
        <end position="29"/>
    </location>
</feature>
<keyword evidence="1" id="KW-0732">Signal</keyword>
<dbReference type="InterPro" id="IPR032710">
    <property type="entry name" value="NTF2-like_dom_sf"/>
</dbReference>
<feature type="chain" id="PRO_5045725112" evidence="1">
    <location>
        <begin position="30"/>
        <end position="339"/>
    </location>
</feature>
<evidence type="ECO:0000256" key="1">
    <source>
        <dbReference type="SAM" id="SignalP"/>
    </source>
</evidence>
<dbReference type="Gene3D" id="3.10.450.50">
    <property type="match status" value="1"/>
</dbReference>
<dbReference type="InterPro" id="IPR011990">
    <property type="entry name" value="TPR-like_helical_dom_sf"/>
</dbReference>
<evidence type="ECO:0000313" key="3">
    <source>
        <dbReference type="EMBL" id="MDT0634627.1"/>
    </source>
</evidence>
<gene>
    <name evidence="3" type="ORF">RM532_06630</name>
</gene>
<sequence length="339" mass="36974">MSTRTRSTRRPRPAALALIACLVAPASLAQFEADTGNSDAQDRVARDMVSVLEAYAVYKMGQFDEAFDRYLVIAESGNTQGMLNVANMYAAGEGTKQNHVKALHWYRKAAEAGDANGMFETAQAYEEGLGTEADPARARHWYERAAESGNAEAQHALGMHLIEQGDDAGGLAWLRRAATEHDHPASRRYLAARRGDDDAATRPVAEGNHNAVVKALATMTEAAAARNAAGIVAHVAADARIRVRLPNGSGWDELDRDELRALWQETFNRAQDYKVSRRDTTMQRTAAGIRVTSQLDEQLAPGPDSQQLAIDETAIFRIDHGRAVIHDLSLDIRRAGEAS</sequence>
<dbReference type="InterPro" id="IPR050767">
    <property type="entry name" value="Sel1_AlgK"/>
</dbReference>
<comment type="caution">
    <text evidence="3">The sequence shown here is derived from an EMBL/GenBank/DDBJ whole genome shotgun (WGS) entry which is preliminary data.</text>
</comment>